<evidence type="ECO:0000313" key="5">
    <source>
        <dbReference type="EMBL" id="SHF42152.1"/>
    </source>
</evidence>
<dbReference type="STRING" id="1121884.SAMN02745131_02595"/>
<evidence type="ECO:0000256" key="2">
    <source>
        <dbReference type="ARBA" id="ARBA00023015"/>
    </source>
</evidence>
<dbReference type="GO" id="GO:0045892">
    <property type="term" value="P:negative regulation of DNA-templated transcription"/>
    <property type="evidence" value="ECO:0007669"/>
    <property type="project" value="InterPro"/>
</dbReference>
<dbReference type="OrthoDB" id="279010at2"/>
<keyword evidence="6" id="KW-1185">Reference proteome</keyword>
<dbReference type="InterPro" id="IPR036390">
    <property type="entry name" value="WH_DNA-bd_sf"/>
</dbReference>
<protein>
    <submittedName>
        <fullName evidence="5">Predicted transcriptional regulator</fullName>
    </submittedName>
</protein>
<dbReference type="Gene3D" id="1.10.10.10">
    <property type="entry name" value="Winged helix-like DNA-binding domain superfamily/Winged helix DNA-binding domain"/>
    <property type="match status" value="1"/>
</dbReference>
<name>A0A1M5BIV5_9BACT</name>
<reference evidence="5 6" key="1">
    <citation type="submission" date="2016-11" db="EMBL/GenBank/DDBJ databases">
        <authorList>
            <person name="Jaros S."/>
            <person name="Januszkiewicz K."/>
            <person name="Wedrychowicz H."/>
        </authorList>
    </citation>
    <scope>NUCLEOTIDE SEQUENCE [LARGE SCALE GENOMIC DNA]</scope>
    <source>
        <strain evidence="5 6">DSM 18119</strain>
    </source>
</reference>
<evidence type="ECO:0000256" key="1">
    <source>
        <dbReference type="ARBA" id="ARBA00011046"/>
    </source>
</evidence>
<keyword evidence="3" id="KW-0238">DNA-binding</keyword>
<accession>A0A1M5BIV5</accession>
<evidence type="ECO:0000256" key="4">
    <source>
        <dbReference type="ARBA" id="ARBA00023163"/>
    </source>
</evidence>
<dbReference type="PIRSF" id="PIRSF019455">
    <property type="entry name" value="CopR_AtkY"/>
    <property type="match status" value="1"/>
</dbReference>
<proteinExistence type="inferred from homology"/>
<dbReference type="Gene3D" id="1.10.4040.10">
    <property type="entry name" value="Penicillinase repressor domain"/>
    <property type="match status" value="1"/>
</dbReference>
<dbReference type="Pfam" id="PF03965">
    <property type="entry name" value="Penicillinase_R"/>
    <property type="match status" value="1"/>
</dbReference>
<dbReference type="AlphaFoldDB" id="A0A1M5BIV5"/>
<dbReference type="InterPro" id="IPR005650">
    <property type="entry name" value="BlaI_family"/>
</dbReference>
<dbReference type="GO" id="GO:0003677">
    <property type="term" value="F:DNA binding"/>
    <property type="evidence" value="ECO:0007669"/>
    <property type="project" value="UniProtKB-KW"/>
</dbReference>
<dbReference type="RefSeq" id="WP_072835811.1">
    <property type="nucleotide sequence ID" value="NZ_FQUU01000010.1"/>
</dbReference>
<evidence type="ECO:0000313" key="6">
    <source>
        <dbReference type="Proteomes" id="UP000184048"/>
    </source>
</evidence>
<evidence type="ECO:0000256" key="3">
    <source>
        <dbReference type="ARBA" id="ARBA00023125"/>
    </source>
</evidence>
<comment type="similarity">
    <text evidence="1">Belongs to the BlaI transcriptional regulatory family.</text>
</comment>
<dbReference type="InterPro" id="IPR036388">
    <property type="entry name" value="WH-like_DNA-bd_sf"/>
</dbReference>
<dbReference type="Proteomes" id="UP000184048">
    <property type="component" value="Unassembled WGS sequence"/>
</dbReference>
<organism evidence="5 6">
    <name type="scientific">Flavisolibacter ginsengisoli DSM 18119</name>
    <dbReference type="NCBI Taxonomy" id="1121884"/>
    <lineage>
        <taxon>Bacteria</taxon>
        <taxon>Pseudomonadati</taxon>
        <taxon>Bacteroidota</taxon>
        <taxon>Chitinophagia</taxon>
        <taxon>Chitinophagales</taxon>
        <taxon>Chitinophagaceae</taxon>
        <taxon>Flavisolibacter</taxon>
    </lineage>
</organism>
<gene>
    <name evidence="5" type="ORF">SAMN02745131_02595</name>
</gene>
<keyword evidence="2" id="KW-0805">Transcription regulation</keyword>
<sequence>MAAKYIKPTESELEILNILWHKDVATVREVHEELAKSKDVGYTTTLKLMQIMHEKGLVKRDESMRTHVYQPAVNREKTQKHLLNKMIDSLFGGSSTQLVLQALGSGEQKVSAEELDKIQTLIDNLKKQ</sequence>
<keyword evidence="4" id="KW-0804">Transcription</keyword>
<dbReference type="SUPFAM" id="SSF46785">
    <property type="entry name" value="Winged helix' DNA-binding domain"/>
    <property type="match status" value="1"/>
</dbReference>
<dbReference type="EMBL" id="FQUU01000010">
    <property type="protein sequence ID" value="SHF42152.1"/>
    <property type="molecule type" value="Genomic_DNA"/>
</dbReference>